<proteinExistence type="predicted"/>
<evidence type="ECO:0000313" key="2">
    <source>
        <dbReference type="Proteomes" id="UP001519460"/>
    </source>
</evidence>
<accession>A0ABD0K3H7</accession>
<reference evidence="1 2" key="1">
    <citation type="journal article" date="2023" name="Sci. Data">
        <title>Genome assembly of the Korean intertidal mud-creeper Batillaria attramentaria.</title>
        <authorList>
            <person name="Patra A.K."/>
            <person name="Ho P.T."/>
            <person name="Jun S."/>
            <person name="Lee S.J."/>
            <person name="Kim Y."/>
            <person name="Won Y.J."/>
        </authorList>
    </citation>
    <scope>NUCLEOTIDE SEQUENCE [LARGE SCALE GENOMIC DNA]</scope>
    <source>
        <strain evidence="1">Wonlab-2016</strain>
    </source>
</reference>
<dbReference type="EMBL" id="JACVVK020000256">
    <property type="protein sequence ID" value="KAK7481809.1"/>
    <property type="molecule type" value="Genomic_DNA"/>
</dbReference>
<organism evidence="1 2">
    <name type="scientific">Batillaria attramentaria</name>
    <dbReference type="NCBI Taxonomy" id="370345"/>
    <lineage>
        <taxon>Eukaryota</taxon>
        <taxon>Metazoa</taxon>
        <taxon>Spiralia</taxon>
        <taxon>Lophotrochozoa</taxon>
        <taxon>Mollusca</taxon>
        <taxon>Gastropoda</taxon>
        <taxon>Caenogastropoda</taxon>
        <taxon>Sorbeoconcha</taxon>
        <taxon>Cerithioidea</taxon>
        <taxon>Batillariidae</taxon>
        <taxon>Batillaria</taxon>
    </lineage>
</organism>
<dbReference type="AlphaFoldDB" id="A0ABD0K3H7"/>
<gene>
    <name evidence="1" type="ORF">BaRGS_00026956</name>
</gene>
<sequence length="106" mass="11289">MHDDCCCGRMNHGNGRCSRMNHANGRCGRTKHGDHYCHMRTATGSTGMCVGKWHTRVPCADDCHPGDLCRCDVGSSGCSIVTHRSAFTAGGLSSGPCPLHVVPSVF</sequence>
<dbReference type="Proteomes" id="UP001519460">
    <property type="component" value="Unassembled WGS sequence"/>
</dbReference>
<name>A0ABD0K3H7_9CAEN</name>
<evidence type="ECO:0000313" key="1">
    <source>
        <dbReference type="EMBL" id="KAK7481809.1"/>
    </source>
</evidence>
<comment type="caution">
    <text evidence="1">The sequence shown here is derived from an EMBL/GenBank/DDBJ whole genome shotgun (WGS) entry which is preliminary data.</text>
</comment>
<keyword evidence="2" id="KW-1185">Reference proteome</keyword>
<protein>
    <submittedName>
        <fullName evidence="1">Uncharacterized protein</fullName>
    </submittedName>
</protein>